<proteinExistence type="predicted"/>
<sequence>MRAGDLETPFHGVRVRRGPMDARARAAAYAPKLRESEVLSHASALAVFGVWTPSRCTAAVHVMTFGPSERARGAGVRGHESEPGRVRRAHVGDIPIVHPADAWCQLGEHLSVRELVLVGDALVRRRNPILTISDLHEAVQRWSGRRGVQNLRGAVRLVRERTDSYAETELRMDALEAGLPEPEVNGAILDENGRIVALGDLVFRRYKTALEFDGEQHRADNAQFARDVTRLDDVARLGWRLIRVTKADRGVARAAKLARVREALIDRGWRP</sequence>
<dbReference type="InterPro" id="IPR011335">
    <property type="entry name" value="Restrct_endonuc-II-like"/>
</dbReference>
<protein>
    <recommendedName>
        <fullName evidence="3">DUF559 domain-containing protein</fullName>
    </recommendedName>
</protein>
<dbReference type="Proteomes" id="UP001501343">
    <property type="component" value="Unassembled WGS sequence"/>
</dbReference>
<organism evidence="1 2">
    <name type="scientific">Microbacterium aoyamense</name>
    <dbReference type="NCBI Taxonomy" id="344166"/>
    <lineage>
        <taxon>Bacteria</taxon>
        <taxon>Bacillati</taxon>
        <taxon>Actinomycetota</taxon>
        <taxon>Actinomycetes</taxon>
        <taxon>Micrococcales</taxon>
        <taxon>Microbacteriaceae</taxon>
        <taxon>Microbacterium</taxon>
    </lineage>
</organism>
<evidence type="ECO:0000313" key="2">
    <source>
        <dbReference type="Proteomes" id="UP001501343"/>
    </source>
</evidence>
<accession>A0ABP5AU29</accession>
<keyword evidence="2" id="KW-1185">Reference proteome</keyword>
<dbReference type="EMBL" id="BAAAOF010000002">
    <property type="protein sequence ID" value="GAA1922775.1"/>
    <property type="molecule type" value="Genomic_DNA"/>
</dbReference>
<gene>
    <name evidence="1" type="ORF">GCM10009775_13990</name>
</gene>
<evidence type="ECO:0000313" key="1">
    <source>
        <dbReference type="EMBL" id="GAA1922775.1"/>
    </source>
</evidence>
<comment type="caution">
    <text evidence="1">The sequence shown here is derived from an EMBL/GenBank/DDBJ whole genome shotgun (WGS) entry which is preliminary data.</text>
</comment>
<name>A0ABP5AU29_9MICO</name>
<dbReference type="SUPFAM" id="SSF52980">
    <property type="entry name" value="Restriction endonuclease-like"/>
    <property type="match status" value="1"/>
</dbReference>
<evidence type="ECO:0008006" key="3">
    <source>
        <dbReference type="Google" id="ProtNLM"/>
    </source>
</evidence>
<reference evidence="2" key="1">
    <citation type="journal article" date="2019" name="Int. J. Syst. Evol. Microbiol.">
        <title>The Global Catalogue of Microorganisms (GCM) 10K type strain sequencing project: providing services to taxonomists for standard genome sequencing and annotation.</title>
        <authorList>
            <consortium name="The Broad Institute Genomics Platform"/>
            <consortium name="The Broad Institute Genome Sequencing Center for Infectious Disease"/>
            <person name="Wu L."/>
            <person name="Ma J."/>
        </authorList>
    </citation>
    <scope>NUCLEOTIDE SEQUENCE [LARGE SCALE GENOMIC DNA]</scope>
    <source>
        <strain evidence="2">JCM 14900</strain>
    </source>
</reference>